<evidence type="ECO:0000259" key="6">
    <source>
        <dbReference type="Pfam" id="PF04893"/>
    </source>
</evidence>
<evidence type="ECO:0000256" key="5">
    <source>
        <dbReference type="SAM" id="Phobius"/>
    </source>
</evidence>
<feature type="transmembrane region" description="Helical" evidence="5">
    <location>
        <begin position="153"/>
        <end position="179"/>
    </location>
</feature>
<organism evidence="7 8">
    <name type="scientific">Deinococcus aerius</name>
    <dbReference type="NCBI Taxonomy" id="200253"/>
    <lineage>
        <taxon>Bacteria</taxon>
        <taxon>Thermotogati</taxon>
        <taxon>Deinococcota</taxon>
        <taxon>Deinococci</taxon>
        <taxon>Deinococcales</taxon>
        <taxon>Deinococcaceae</taxon>
        <taxon>Deinococcus</taxon>
    </lineage>
</organism>
<comment type="caution">
    <text evidence="7">The sequence shown here is derived from an EMBL/GenBank/DDBJ whole genome shotgun (WGS) entry which is preliminary data.</text>
</comment>
<proteinExistence type="predicted"/>
<sequence length="219" mass="22754">MARRSRPAPPPPPPEAPLAAEVLTAPGAFFQKLRVAEPRPWRYVAPVLLAAVLAGVVYALLLRPVGALGGAGFLTHVSNVFGTFFLTVVSAALMWGLGHLSAGREGRAAEVYGATFALLPPLYLLLAVLLLVLPGPNLSGLALPADWSDVLRAISGAPLTRAAIALTLLGTLAQFVLAYRGFLILTGSRGRALLGTLSPLVPVLLLTLVGFGPLLSGLF</sequence>
<gene>
    <name evidence="7" type="ORF">DAERI_010190</name>
</gene>
<feature type="transmembrane region" description="Helical" evidence="5">
    <location>
        <begin position="109"/>
        <end position="133"/>
    </location>
</feature>
<evidence type="ECO:0000256" key="4">
    <source>
        <dbReference type="ARBA" id="ARBA00023136"/>
    </source>
</evidence>
<evidence type="ECO:0000256" key="2">
    <source>
        <dbReference type="ARBA" id="ARBA00022692"/>
    </source>
</evidence>
<evidence type="ECO:0000313" key="8">
    <source>
        <dbReference type="Proteomes" id="UP000236569"/>
    </source>
</evidence>
<dbReference type="OrthoDB" id="72571at2"/>
<keyword evidence="4 5" id="KW-0472">Membrane</keyword>
<feature type="domain" description="Yip1" evidence="6">
    <location>
        <begin position="21"/>
        <end position="209"/>
    </location>
</feature>
<evidence type="ECO:0000256" key="1">
    <source>
        <dbReference type="ARBA" id="ARBA00004141"/>
    </source>
</evidence>
<feature type="transmembrane region" description="Helical" evidence="5">
    <location>
        <begin position="41"/>
        <end position="61"/>
    </location>
</feature>
<dbReference type="EMBL" id="BFAG01000001">
    <property type="protein sequence ID" value="GBF04018.1"/>
    <property type="molecule type" value="Genomic_DNA"/>
</dbReference>
<dbReference type="InterPro" id="IPR006977">
    <property type="entry name" value="Yip1_dom"/>
</dbReference>
<name>A0A2I9DDK6_9DEIO</name>
<reference evidence="8" key="1">
    <citation type="submission" date="2018-01" db="EMBL/GenBank/DDBJ databases">
        <title>Draft Genome Sequence of the Radioresistant Bacterium Deinococcus aerius TR0125, Isolated from the Higher Atmosphere above Japan.</title>
        <authorList>
            <person name="Satoh K."/>
            <person name="Arai H."/>
            <person name="Sanzen T."/>
            <person name="Kawaguchi Y."/>
            <person name="Hayashi H."/>
            <person name="Yokobori S."/>
            <person name="Yamagishi A."/>
            <person name="Oono Y."/>
            <person name="Narumi I."/>
        </authorList>
    </citation>
    <scope>NUCLEOTIDE SEQUENCE [LARGE SCALE GENOMIC DNA]</scope>
    <source>
        <strain evidence="8">TR0125</strain>
    </source>
</reference>
<protein>
    <recommendedName>
        <fullName evidence="6">Yip1 domain-containing protein</fullName>
    </recommendedName>
</protein>
<keyword evidence="2 5" id="KW-0812">Transmembrane</keyword>
<feature type="transmembrane region" description="Helical" evidence="5">
    <location>
        <begin position="191"/>
        <end position="215"/>
    </location>
</feature>
<feature type="transmembrane region" description="Helical" evidence="5">
    <location>
        <begin position="73"/>
        <end position="97"/>
    </location>
</feature>
<keyword evidence="8" id="KW-1185">Reference proteome</keyword>
<dbReference type="GO" id="GO:0016020">
    <property type="term" value="C:membrane"/>
    <property type="evidence" value="ECO:0007669"/>
    <property type="project" value="UniProtKB-SubCell"/>
</dbReference>
<dbReference type="RefSeq" id="WP_103127608.1">
    <property type="nucleotide sequence ID" value="NZ_BFAG01000001.1"/>
</dbReference>
<accession>A0A2I9DDK6</accession>
<dbReference type="AlphaFoldDB" id="A0A2I9DDK6"/>
<dbReference type="Proteomes" id="UP000236569">
    <property type="component" value="Unassembled WGS sequence"/>
</dbReference>
<evidence type="ECO:0000256" key="3">
    <source>
        <dbReference type="ARBA" id="ARBA00022989"/>
    </source>
</evidence>
<evidence type="ECO:0000313" key="7">
    <source>
        <dbReference type="EMBL" id="GBF04018.1"/>
    </source>
</evidence>
<keyword evidence="3 5" id="KW-1133">Transmembrane helix</keyword>
<dbReference type="Pfam" id="PF04893">
    <property type="entry name" value="Yip1"/>
    <property type="match status" value="1"/>
</dbReference>
<comment type="subcellular location">
    <subcellularLocation>
        <location evidence="1">Membrane</location>
        <topology evidence="1">Multi-pass membrane protein</topology>
    </subcellularLocation>
</comment>